<protein>
    <submittedName>
        <fullName evidence="1">Uncharacterized protein</fullName>
    </submittedName>
</protein>
<reference evidence="1 2" key="1">
    <citation type="journal article" date="2020" name="Mol. Biol. Evol.">
        <title>Distinct Expression and Methylation Patterns for Genes with Different Fates following a Single Whole-Genome Duplication in Flowering Plants.</title>
        <authorList>
            <person name="Shi T."/>
            <person name="Rahmani R.S."/>
            <person name="Gugger P.F."/>
            <person name="Wang M."/>
            <person name="Li H."/>
            <person name="Zhang Y."/>
            <person name="Li Z."/>
            <person name="Wang Q."/>
            <person name="Van de Peer Y."/>
            <person name="Marchal K."/>
            <person name="Chen J."/>
        </authorList>
    </citation>
    <scope>NUCLEOTIDE SEQUENCE [LARGE SCALE GENOMIC DNA]</scope>
    <source>
        <tissue evidence="1">Leaf</tissue>
    </source>
</reference>
<sequence length="89" mass="9612">MLNLANNNFSGLIPSSLTNDRNLTLDYSGNTGLCAPNQSSCANSVNGTSNLPHPTNSQSNISTNLANHTWNFHLFVQFLKPTSDMLSTL</sequence>
<proteinExistence type="predicted"/>
<name>A0A822ZN03_NELNU</name>
<keyword evidence="2" id="KW-1185">Reference proteome</keyword>
<dbReference type="EMBL" id="DUZY01000007">
    <property type="protein sequence ID" value="DAD46277.1"/>
    <property type="molecule type" value="Genomic_DNA"/>
</dbReference>
<accession>A0A822ZN03</accession>
<dbReference type="AlphaFoldDB" id="A0A822ZN03"/>
<evidence type="ECO:0000313" key="2">
    <source>
        <dbReference type="Proteomes" id="UP000607653"/>
    </source>
</evidence>
<gene>
    <name evidence="1" type="ORF">HUJ06_004507</name>
</gene>
<organism evidence="1 2">
    <name type="scientific">Nelumbo nucifera</name>
    <name type="common">Sacred lotus</name>
    <dbReference type="NCBI Taxonomy" id="4432"/>
    <lineage>
        <taxon>Eukaryota</taxon>
        <taxon>Viridiplantae</taxon>
        <taxon>Streptophyta</taxon>
        <taxon>Embryophyta</taxon>
        <taxon>Tracheophyta</taxon>
        <taxon>Spermatophyta</taxon>
        <taxon>Magnoliopsida</taxon>
        <taxon>Proteales</taxon>
        <taxon>Nelumbonaceae</taxon>
        <taxon>Nelumbo</taxon>
    </lineage>
</organism>
<dbReference type="Proteomes" id="UP000607653">
    <property type="component" value="Unassembled WGS sequence"/>
</dbReference>
<comment type="caution">
    <text evidence="1">The sequence shown here is derived from an EMBL/GenBank/DDBJ whole genome shotgun (WGS) entry which is preliminary data.</text>
</comment>
<evidence type="ECO:0000313" key="1">
    <source>
        <dbReference type="EMBL" id="DAD46277.1"/>
    </source>
</evidence>